<evidence type="ECO:0000256" key="8">
    <source>
        <dbReference type="ARBA" id="ARBA00022884"/>
    </source>
</evidence>
<keyword evidence="3" id="KW-0540">Nuclease</keyword>
<evidence type="ECO:0000313" key="17">
    <source>
        <dbReference type="Proteomes" id="UP000765509"/>
    </source>
</evidence>
<keyword evidence="4" id="KW-0479">Metal-binding</keyword>
<sequence>MPEKNPFSERANRSLLEKSRCLLMDSNLPHEWWGEAMAMSAYLLNRTLVASIGFKTPYEMYLGQLPKTSHLHVFRCLTFVNKAKANLKLKLDPRKARQFSWAMLKDTKTKRCTI</sequence>
<evidence type="ECO:0000256" key="4">
    <source>
        <dbReference type="ARBA" id="ARBA00022723"/>
    </source>
</evidence>
<dbReference type="OrthoDB" id="7691805at2759"/>
<keyword evidence="7" id="KW-0460">Magnesium</keyword>
<evidence type="ECO:0000256" key="1">
    <source>
        <dbReference type="ARBA" id="ARBA00022578"/>
    </source>
</evidence>
<organism evidence="16 17">
    <name type="scientific">Austropuccinia psidii MF-1</name>
    <dbReference type="NCBI Taxonomy" id="1389203"/>
    <lineage>
        <taxon>Eukaryota</taxon>
        <taxon>Fungi</taxon>
        <taxon>Dikarya</taxon>
        <taxon>Basidiomycota</taxon>
        <taxon>Pucciniomycotina</taxon>
        <taxon>Pucciniomycetes</taxon>
        <taxon>Pucciniales</taxon>
        <taxon>Sphaerophragmiaceae</taxon>
        <taxon>Austropuccinia</taxon>
    </lineage>
</organism>
<dbReference type="InterPro" id="IPR039537">
    <property type="entry name" value="Retrotran_Ty1/copia-like"/>
</dbReference>
<keyword evidence="11" id="KW-0808">Transferase</keyword>
<keyword evidence="17" id="KW-1185">Reference proteome</keyword>
<keyword evidence="11" id="KW-0239">DNA-directed DNA polymerase</keyword>
<dbReference type="GO" id="GO:0003723">
    <property type="term" value="F:RNA binding"/>
    <property type="evidence" value="ECO:0007669"/>
    <property type="project" value="UniProtKB-KW"/>
</dbReference>
<feature type="domain" description="Integrase catalytic" evidence="15">
    <location>
        <begin position="1"/>
        <end position="65"/>
    </location>
</feature>
<keyword evidence="9" id="KW-0229">DNA integration</keyword>
<keyword evidence="1" id="KW-0815">Transposition</keyword>
<keyword evidence="5" id="KW-0255">Endonuclease</keyword>
<keyword evidence="12" id="KW-0233">DNA recombination</keyword>
<dbReference type="PANTHER" id="PTHR42648">
    <property type="entry name" value="TRANSPOSASE, PUTATIVE-RELATED"/>
    <property type="match status" value="1"/>
</dbReference>
<protein>
    <recommendedName>
        <fullName evidence="15">Integrase catalytic domain-containing protein</fullName>
    </recommendedName>
</protein>
<dbReference type="EMBL" id="AVOT02005516">
    <property type="protein sequence ID" value="MBW0479276.1"/>
    <property type="molecule type" value="Genomic_DNA"/>
</dbReference>
<dbReference type="GO" id="GO:0005634">
    <property type="term" value="C:nucleus"/>
    <property type="evidence" value="ECO:0007669"/>
    <property type="project" value="UniProtKB-ARBA"/>
</dbReference>
<name>A0A9Q3GTF5_9BASI</name>
<evidence type="ECO:0000256" key="11">
    <source>
        <dbReference type="ARBA" id="ARBA00022932"/>
    </source>
</evidence>
<accession>A0A9Q3GTF5</accession>
<gene>
    <name evidence="16" type="ORF">O181_018991</name>
</gene>
<reference evidence="16" key="1">
    <citation type="submission" date="2021-03" db="EMBL/GenBank/DDBJ databases">
        <title>Draft genome sequence of rust myrtle Austropuccinia psidii MF-1, a brazilian biotype.</title>
        <authorList>
            <person name="Quecine M.C."/>
            <person name="Pachon D.M.R."/>
            <person name="Bonatelli M.L."/>
            <person name="Correr F.H."/>
            <person name="Franceschini L.M."/>
            <person name="Leite T.F."/>
            <person name="Margarido G.R.A."/>
            <person name="Almeida C.A."/>
            <person name="Ferrarezi J.A."/>
            <person name="Labate C.A."/>
        </authorList>
    </citation>
    <scope>NUCLEOTIDE SEQUENCE</scope>
    <source>
        <strain evidence="16">MF-1</strain>
    </source>
</reference>
<evidence type="ECO:0000256" key="6">
    <source>
        <dbReference type="ARBA" id="ARBA00022801"/>
    </source>
</evidence>
<dbReference type="AlphaFoldDB" id="A0A9Q3GTF5"/>
<evidence type="ECO:0000256" key="7">
    <source>
        <dbReference type="ARBA" id="ARBA00022842"/>
    </source>
</evidence>
<evidence type="ECO:0000259" key="15">
    <source>
        <dbReference type="PROSITE" id="PS50994"/>
    </source>
</evidence>
<dbReference type="GO" id="GO:0003964">
    <property type="term" value="F:RNA-directed DNA polymerase activity"/>
    <property type="evidence" value="ECO:0007669"/>
    <property type="project" value="UniProtKB-KW"/>
</dbReference>
<keyword evidence="6" id="KW-0378">Hydrolase</keyword>
<comment type="catalytic activity">
    <reaction evidence="13">
        <text>DNA(n) + a 2'-deoxyribonucleoside 5'-triphosphate = DNA(n+1) + diphosphate</text>
        <dbReference type="Rhea" id="RHEA:22508"/>
        <dbReference type="Rhea" id="RHEA-COMP:17339"/>
        <dbReference type="Rhea" id="RHEA-COMP:17340"/>
        <dbReference type="ChEBI" id="CHEBI:33019"/>
        <dbReference type="ChEBI" id="CHEBI:61560"/>
        <dbReference type="ChEBI" id="CHEBI:173112"/>
        <dbReference type="EC" id="2.7.7.49"/>
    </reaction>
</comment>
<keyword evidence="8" id="KW-0694">RNA-binding</keyword>
<evidence type="ECO:0000313" key="16">
    <source>
        <dbReference type="EMBL" id="MBW0479276.1"/>
    </source>
</evidence>
<dbReference type="GO" id="GO:0006310">
    <property type="term" value="P:DNA recombination"/>
    <property type="evidence" value="ECO:0007669"/>
    <property type="project" value="UniProtKB-KW"/>
</dbReference>
<evidence type="ECO:0000256" key="9">
    <source>
        <dbReference type="ARBA" id="ARBA00022908"/>
    </source>
</evidence>
<comment type="caution">
    <text evidence="16">The sequence shown here is derived from an EMBL/GenBank/DDBJ whole genome shotgun (WGS) entry which is preliminary data.</text>
</comment>
<dbReference type="Proteomes" id="UP000765509">
    <property type="component" value="Unassembled WGS sequence"/>
</dbReference>
<evidence type="ECO:0000256" key="5">
    <source>
        <dbReference type="ARBA" id="ARBA00022759"/>
    </source>
</evidence>
<dbReference type="GO" id="GO:0032196">
    <property type="term" value="P:transposition"/>
    <property type="evidence" value="ECO:0007669"/>
    <property type="project" value="UniProtKB-KW"/>
</dbReference>
<proteinExistence type="predicted"/>
<evidence type="ECO:0000256" key="3">
    <source>
        <dbReference type="ARBA" id="ARBA00022722"/>
    </source>
</evidence>
<evidence type="ECO:0000256" key="12">
    <source>
        <dbReference type="ARBA" id="ARBA00023172"/>
    </source>
</evidence>
<dbReference type="InterPro" id="IPR001584">
    <property type="entry name" value="Integrase_cat-core"/>
</dbReference>
<comment type="catalytic activity">
    <reaction evidence="14">
        <text>DNA(n) + a 2'-deoxyribonucleoside 5'-triphosphate = DNA(n+1) + diphosphate</text>
        <dbReference type="Rhea" id="RHEA:22508"/>
        <dbReference type="Rhea" id="RHEA-COMP:17339"/>
        <dbReference type="Rhea" id="RHEA-COMP:17340"/>
        <dbReference type="ChEBI" id="CHEBI:33019"/>
        <dbReference type="ChEBI" id="CHEBI:61560"/>
        <dbReference type="ChEBI" id="CHEBI:173112"/>
        <dbReference type="EC" id="2.7.7.7"/>
    </reaction>
</comment>
<dbReference type="PANTHER" id="PTHR42648:SF11">
    <property type="entry name" value="TRANSPOSON TY4-P GAG-POL POLYPROTEIN"/>
    <property type="match status" value="1"/>
</dbReference>
<dbReference type="GO" id="GO:0003887">
    <property type="term" value="F:DNA-directed DNA polymerase activity"/>
    <property type="evidence" value="ECO:0007669"/>
    <property type="project" value="UniProtKB-KW"/>
</dbReference>
<dbReference type="GO" id="GO:0016787">
    <property type="term" value="F:hydrolase activity"/>
    <property type="evidence" value="ECO:0007669"/>
    <property type="project" value="UniProtKB-KW"/>
</dbReference>
<dbReference type="SUPFAM" id="SSF53098">
    <property type="entry name" value="Ribonuclease H-like"/>
    <property type="match status" value="1"/>
</dbReference>
<keyword evidence="10" id="KW-0695">RNA-directed DNA polymerase</keyword>
<dbReference type="PROSITE" id="PS50994">
    <property type="entry name" value="INTEGRASE"/>
    <property type="match status" value="1"/>
</dbReference>
<dbReference type="GO" id="GO:0015074">
    <property type="term" value="P:DNA integration"/>
    <property type="evidence" value="ECO:0007669"/>
    <property type="project" value="UniProtKB-KW"/>
</dbReference>
<evidence type="ECO:0000256" key="2">
    <source>
        <dbReference type="ARBA" id="ARBA00022695"/>
    </source>
</evidence>
<keyword evidence="2" id="KW-0548">Nucleotidyltransferase</keyword>
<dbReference type="GO" id="GO:0004519">
    <property type="term" value="F:endonuclease activity"/>
    <property type="evidence" value="ECO:0007669"/>
    <property type="project" value="UniProtKB-KW"/>
</dbReference>
<dbReference type="InterPro" id="IPR036397">
    <property type="entry name" value="RNaseH_sf"/>
</dbReference>
<evidence type="ECO:0000256" key="10">
    <source>
        <dbReference type="ARBA" id="ARBA00022918"/>
    </source>
</evidence>
<dbReference type="InterPro" id="IPR012337">
    <property type="entry name" value="RNaseH-like_sf"/>
</dbReference>
<dbReference type="Gene3D" id="3.30.420.10">
    <property type="entry name" value="Ribonuclease H-like superfamily/Ribonuclease H"/>
    <property type="match status" value="1"/>
</dbReference>
<dbReference type="GO" id="GO:0046872">
    <property type="term" value="F:metal ion binding"/>
    <property type="evidence" value="ECO:0007669"/>
    <property type="project" value="UniProtKB-KW"/>
</dbReference>
<evidence type="ECO:0000256" key="14">
    <source>
        <dbReference type="ARBA" id="ARBA00049244"/>
    </source>
</evidence>
<evidence type="ECO:0000256" key="13">
    <source>
        <dbReference type="ARBA" id="ARBA00048173"/>
    </source>
</evidence>